<evidence type="ECO:0000313" key="3">
    <source>
        <dbReference type="WBParaSite" id="ACAC_0001123901-mRNA-1"/>
    </source>
</evidence>
<dbReference type="STRING" id="6313.A0A0K0DIT4"/>
<dbReference type="Pfam" id="PF02338">
    <property type="entry name" value="OTU"/>
    <property type="match status" value="1"/>
</dbReference>
<protein>
    <submittedName>
        <fullName evidence="3">OTU domain-containing protein</fullName>
    </submittedName>
</protein>
<accession>A0A0K0DIT4</accession>
<dbReference type="Gene3D" id="3.90.70.80">
    <property type="match status" value="1"/>
</dbReference>
<dbReference type="AlphaFoldDB" id="A0A0K0DIT4"/>
<dbReference type="Proteomes" id="UP000035642">
    <property type="component" value="Unassembled WGS sequence"/>
</dbReference>
<sequence>LKRIKGYEQVCIPFLLKRKFNWALFYYKYYLSTFNPFILTAYFFQEDDDPLADFEFEKYCHGVENESKDGGVWGGEPELNALSQSLERSIEVCSAGLHFIF</sequence>
<reference evidence="2" key="1">
    <citation type="submission" date="2012-09" db="EMBL/GenBank/DDBJ databases">
        <authorList>
            <person name="Martin A.A."/>
        </authorList>
    </citation>
    <scope>NUCLEOTIDE SEQUENCE</scope>
</reference>
<name>A0A0K0DIT4_ANGCA</name>
<organism evidence="2 3">
    <name type="scientific">Angiostrongylus cantonensis</name>
    <name type="common">Rat lungworm</name>
    <dbReference type="NCBI Taxonomy" id="6313"/>
    <lineage>
        <taxon>Eukaryota</taxon>
        <taxon>Metazoa</taxon>
        <taxon>Ecdysozoa</taxon>
        <taxon>Nematoda</taxon>
        <taxon>Chromadorea</taxon>
        <taxon>Rhabditida</taxon>
        <taxon>Rhabditina</taxon>
        <taxon>Rhabditomorpha</taxon>
        <taxon>Strongyloidea</taxon>
        <taxon>Metastrongylidae</taxon>
        <taxon>Angiostrongylus</taxon>
    </lineage>
</organism>
<evidence type="ECO:0000259" key="1">
    <source>
        <dbReference type="Pfam" id="PF02338"/>
    </source>
</evidence>
<proteinExistence type="predicted"/>
<dbReference type="InterPro" id="IPR003323">
    <property type="entry name" value="OTU_dom"/>
</dbReference>
<keyword evidence="2" id="KW-1185">Reference proteome</keyword>
<dbReference type="WBParaSite" id="ACAC_0001123901-mRNA-1">
    <property type="protein sequence ID" value="ACAC_0001123901-mRNA-1"/>
    <property type="gene ID" value="ACAC_0001123901"/>
</dbReference>
<feature type="domain" description="OTU" evidence="1">
    <location>
        <begin position="44"/>
        <end position="93"/>
    </location>
</feature>
<reference evidence="3" key="2">
    <citation type="submission" date="2017-02" db="UniProtKB">
        <authorList>
            <consortium name="WormBaseParasite"/>
        </authorList>
    </citation>
    <scope>IDENTIFICATION</scope>
</reference>
<evidence type="ECO:0000313" key="2">
    <source>
        <dbReference type="Proteomes" id="UP000035642"/>
    </source>
</evidence>